<dbReference type="RefSeq" id="WP_123689994.1">
    <property type="nucleotide sequence ID" value="NZ_AP019700.1"/>
</dbReference>
<proteinExistence type="predicted"/>
<keyword evidence="7" id="KW-1185">Reference proteome</keyword>
<feature type="transmembrane region" description="Helical" evidence="4">
    <location>
        <begin position="294"/>
        <end position="316"/>
    </location>
</feature>
<dbReference type="OrthoDB" id="9797953at2"/>
<feature type="transmembrane region" description="Helical" evidence="4">
    <location>
        <begin position="204"/>
        <end position="226"/>
    </location>
</feature>
<feature type="transmembrane region" description="Helical" evidence="4">
    <location>
        <begin position="328"/>
        <end position="348"/>
    </location>
</feature>
<evidence type="ECO:0000256" key="1">
    <source>
        <dbReference type="ARBA" id="ARBA00022692"/>
    </source>
</evidence>
<protein>
    <submittedName>
        <fullName evidence="6">Putative MFS family arabinose efflux permease</fullName>
    </submittedName>
</protein>
<dbReference type="GO" id="GO:0022857">
    <property type="term" value="F:transmembrane transporter activity"/>
    <property type="evidence" value="ECO:0007669"/>
    <property type="project" value="InterPro"/>
</dbReference>
<dbReference type="PANTHER" id="PTHR23537:SF1">
    <property type="entry name" value="SUGAR TRANSPORTER"/>
    <property type="match status" value="1"/>
</dbReference>
<evidence type="ECO:0000313" key="7">
    <source>
        <dbReference type="Proteomes" id="UP000278222"/>
    </source>
</evidence>
<evidence type="ECO:0000256" key="2">
    <source>
        <dbReference type="ARBA" id="ARBA00022989"/>
    </source>
</evidence>
<dbReference type="PANTHER" id="PTHR23537">
    <property type="match status" value="1"/>
</dbReference>
<feature type="transmembrane region" description="Helical" evidence="4">
    <location>
        <begin position="270"/>
        <end position="288"/>
    </location>
</feature>
<dbReference type="PROSITE" id="PS50850">
    <property type="entry name" value="MFS"/>
    <property type="match status" value="1"/>
</dbReference>
<feature type="transmembrane region" description="Helical" evidence="4">
    <location>
        <begin position="360"/>
        <end position="379"/>
    </location>
</feature>
<feature type="transmembrane region" description="Helical" evidence="4">
    <location>
        <begin position="47"/>
        <end position="68"/>
    </location>
</feature>
<comment type="caution">
    <text evidence="6">The sequence shown here is derived from an EMBL/GenBank/DDBJ whole genome shotgun (WGS) entry which is preliminary data.</text>
</comment>
<evidence type="ECO:0000313" key="6">
    <source>
        <dbReference type="EMBL" id="ROP90582.1"/>
    </source>
</evidence>
<feature type="transmembrane region" description="Helical" evidence="4">
    <location>
        <begin position="163"/>
        <end position="183"/>
    </location>
</feature>
<feature type="transmembrane region" description="Helical" evidence="4">
    <location>
        <begin position="241"/>
        <end position="258"/>
    </location>
</feature>
<reference evidence="6 7" key="1">
    <citation type="submission" date="2018-11" db="EMBL/GenBank/DDBJ databases">
        <title>Genomic Encyclopedia of Type Strains, Phase IV (KMG-IV): sequencing the most valuable type-strain genomes for metagenomic binning, comparative biology and taxonomic classification.</title>
        <authorList>
            <person name="Goeker M."/>
        </authorList>
    </citation>
    <scope>NUCLEOTIDE SEQUENCE [LARGE SCALE GENOMIC DNA]</scope>
    <source>
        <strain evidence="6 7">DSM 5900</strain>
    </source>
</reference>
<dbReference type="Proteomes" id="UP000278222">
    <property type="component" value="Unassembled WGS sequence"/>
</dbReference>
<keyword evidence="2 4" id="KW-1133">Transmembrane helix</keyword>
<dbReference type="SUPFAM" id="SSF103473">
    <property type="entry name" value="MFS general substrate transporter"/>
    <property type="match status" value="1"/>
</dbReference>
<dbReference type="Pfam" id="PF06779">
    <property type="entry name" value="MFS_4"/>
    <property type="match status" value="1"/>
</dbReference>
<feature type="transmembrane region" description="Helical" evidence="4">
    <location>
        <begin position="105"/>
        <end position="125"/>
    </location>
</feature>
<feature type="domain" description="Major facilitator superfamily (MFS) profile" evidence="5">
    <location>
        <begin position="8"/>
        <end position="382"/>
    </location>
</feature>
<keyword evidence="1 4" id="KW-0812">Transmembrane</keyword>
<gene>
    <name evidence="6" type="ORF">EDC65_2433</name>
</gene>
<name>A0A3N1LGP0_9PROT</name>
<evidence type="ECO:0000256" key="4">
    <source>
        <dbReference type="SAM" id="Phobius"/>
    </source>
</evidence>
<dbReference type="EMBL" id="RJKX01000014">
    <property type="protein sequence ID" value="ROP90582.1"/>
    <property type="molecule type" value="Genomic_DNA"/>
</dbReference>
<accession>A0A3N1LGP0</accession>
<organism evidence="6 7">
    <name type="scientific">Stella humosa</name>
    <dbReference type="NCBI Taxonomy" id="94"/>
    <lineage>
        <taxon>Bacteria</taxon>
        <taxon>Pseudomonadati</taxon>
        <taxon>Pseudomonadota</taxon>
        <taxon>Alphaproteobacteria</taxon>
        <taxon>Rhodospirillales</taxon>
        <taxon>Stellaceae</taxon>
        <taxon>Stella</taxon>
    </lineage>
</organism>
<evidence type="ECO:0000259" key="5">
    <source>
        <dbReference type="PROSITE" id="PS50850"/>
    </source>
</evidence>
<keyword evidence="3 4" id="KW-0472">Membrane</keyword>
<evidence type="ECO:0000256" key="3">
    <source>
        <dbReference type="ARBA" id="ARBA00023136"/>
    </source>
</evidence>
<dbReference type="InterPro" id="IPR020846">
    <property type="entry name" value="MFS_dom"/>
</dbReference>
<dbReference type="GO" id="GO:0005886">
    <property type="term" value="C:plasma membrane"/>
    <property type="evidence" value="ECO:0007669"/>
    <property type="project" value="TreeGrafter"/>
</dbReference>
<feature type="transmembrane region" description="Helical" evidence="4">
    <location>
        <begin position="75"/>
        <end position="99"/>
    </location>
</feature>
<dbReference type="AlphaFoldDB" id="A0A3N1LGP0"/>
<sequence>MKRAGNWTVAAGGLAATLIGNGIGRFAYTPLIPALIAAGWFSPADAVYLAAANLAGYLAGALGAARLAQAMTGTLAIRLAAVATMASLAACAWPLGFAWYAGWRFLAGVTGGVLMVLAVPAVLALTPPARRGRAAGVVITGVGLGMAIAGAVVPAIAQIGLTFVWLTLAAAVLLLTICVWVTIPPDAPIPAVARTGAGRLSPALRLLLAAYACDALGFIPHTVFWVDYIARGLGRGLETGGAFWIVFGLGAACGPFLAGTVADRAGLGRTFAAGMALKAAGVALPLVWSAPVGLLVSSIIVGALVSGTTTLCSAWVAEQAGMTAHRRVWGWMTSAFAVAQAGGAWGMSYLFATAGSHRPLFLIGAVALAGGAALALASARSQRAAPT</sequence>
<feature type="transmembrane region" description="Helical" evidence="4">
    <location>
        <begin position="137"/>
        <end position="157"/>
    </location>
</feature>
<dbReference type="InterPro" id="IPR036259">
    <property type="entry name" value="MFS_trans_sf"/>
</dbReference>
<dbReference type="Gene3D" id="1.20.1250.20">
    <property type="entry name" value="MFS general substrate transporter like domains"/>
    <property type="match status" value="2"/>
</dbReference>
<dbReference type="InterPro" id="IPR010645">
    <property type="entry name" value="MFS_4"/>
</dbReference>